<keyword evidence="8" id="KW-1185">Reference proteome</keyword>
<dbReference type="SUPFAM" id="SSF51905">
    <property type="entry name" value="FAD/NAD(P)-binding domain"/>
    <property type="match status" value="1"/>
</dbReference>
<keyword evidence="2" id="KW-0285">Flavoprotein</keyword>
<dbReference type="Proteomes" id="UP000679284">
    <property type="component" value="Chromosome"/>
</dbReference>
<dbReference type="Pfam" id="PF14759">
    <property type="entry name" value="Reductase_C"/>
    <property type="match status" value="1"/>
</dbReference>
<dbReference type="InterPro" id="IPR028202">
    <property type="entry name" value="Reductase_C"/>
</dbReference>
<evidence type="ECO:0000259" key="5">
    <source>
        <dbReference type="Pfam" id="PF07992"/>
    </source>
</evidence>
<keyword evidence="3" id="KW-0274">FAD</keyword>
<feature type="domain" description="Reductase C-terminal" evidence="6">
    <location>
        <begin position="313"/>
        <end position="392"/>
    </location>
</feature>
<gene>
    <name evidence="7" type="ORF">GR316_06605</name>
</gene>
<keyword evidence="4" id="KW-0560">Oxidoreductase</keyword>
<dbReference type="PANTHER" id="PTHR43557">
    <property type="entry name" value="APOPTOSIS-INDUCING FACTOR 1"/>
    <property type="match status" value="1"/>
</dbReference>
<dbReference type="KEGG" id="fap:GR316_06605"/>
<evidence type="ECO:0000313" key="8">
    <source>
        <dbReference type="Proteomes" id="UP000679284"/>
    </source>
</evidence>
<evidence type="ECO:0000256" key="1">
    <source>
        <dbReference type="ARBA" id="ARBA00001974"/>
    </source>
</evidence>
<evidence type="ECO:0000256" key="3">
    <source>
        <dbReference type="ARBA" id="ARBA00022827"/>
    </source>
</evidence>
<dbReference type="InterPro" id="IPR036188">
    <property type="entry name" value="FAD/NAD-bd_sf"/>
</dbReference>
<dbReference type="Gene3D" id="3.50.50.60">
    <property type="entry name" value="FAD/NAD(P)-binding domain"/>
    <property type="match status" value="2"/>
</dbReference>
<evidence type="ECO:0000313" key="7">
    <source>
        <dbReference type="EMBL" id="QUS36915.1"/>
    </source>
</evidence>
<dbReference type="Gene3D" id="3.30.390.30">
    <property type="match status" value="1"/>
</dbReference>
<dbReference type="GO" id="GO:0005737">
    <property type="term" value="C:cytoplasm"/>
    <property type="evidence" value="ECO:0007669"/>
    <property type="project" value="TreeGrafter"/>
</dbReference>
<protein>
    <submittedName>
        <fullName evidence="7">FAD-dependent oxidoreductase</fullName>
    </submittedName>
</protein>
<sequence>MTDVVVVGAGQAGAALAARLRALGAAGRITLIGEEPLPPYQRPPLSKAYLLGEMGADRLTLRADGFWADQGIDLRTGARVTAIDRAARIVRIGDEALRYDALALTTGSVARRLPSPLSGVFAVRSKADVDALRPHVVAGARMVIVGGGYIGLEAAAVAAQLGLEVTVIEAAPRILARVAGEPTAAFFRDLHRAHGVRLLEGTPLAGLEGTERVQAAVLADGRRIPCDLVVAGIGVDPATALAEAAGLAIHNGIAVDARGRTSDPHIWAAGDCTSFPHDGGRIRLESVPHAIEHAEAVAANILGADTDYRARPWFWSDQYDVKLQIAGLNTGHDRVVTRQDGGTSFWHFAGQRLLAVDAAGDARAYMTGKRLIEAGRSPTPEAVATAAHLKDLL</sequence>
<dbReference type="EMBL" id="CP047289">
    <property type="protein sequence ID" value="QUS36915.1"/>
    <property type="molecule type" value="Genomic_DNA"/>
</dbReference>
<dbReference type="PRINTS" id="PR00368">
    <property type="entry name" value="FADPNR"/>
</dbReference>
<accession>A0A8J8MUC6</accession>
<dbReference type="GO" id="GO:0016651">
    <property type="term" value="F:oxidoreductase activity, acting on NAD(P)H"/>
    <property type="evidence" value="ECO:0007669"/>
    <property type="project" value="TreeGrafter"/>
</dbReference>
<dbReference type="AlphaFoldDB" id="A0A8J8MUC6"/>
<name>A0A8J8MUC6_9RHOB</name>
<dbReference type="InterPro" id="IPR016156">
    <property type="entry name" value="FAD/NAD-linked_Rdtase_dimer_sf"/>
</dbReference>
<dbReference type="RefSeq" id="WP_211785133.1">
    <property type="nucleotide sequence ID" value="NZ_CP047289.1"/>
</dbReference>
<dbReference type="SUPFAM" id="SSF55424">
    <property type="entry name" value="FAD/NAD-linked reductases, dimerisation (C-terminal) domain"/>
    <property type="match status" value="1"/>
</dbReference>
<dbReference type="PANTHER" id="PTHR43557:SF2">
    <property type="entry name" value="RIESKE DOMAIN-CONTAINING PROTEIN-RELATED"/>
    <property type="match status" value="1"/>
</dbReference>
<dbReference type="PRINTS" id="PR00411">
    <property type="entry name" value="PNDRDTASEI"/>
</dbReference>
<dbReference type="InterPro" id="IPR023753">
    <property type="entry name" value="FAD/NAD-binding_dom"/>
</dbReference>
<evidence type="ECO:0000256" key="4">
    <source>
        <dbReference type="ARBA" id="ARBA00023002"/>
    </source>
</evidence>
<evidence type="ECO:0000256" key="2">
    <source>
        <dbReference type="ARBA" id="ARBA00022630"/>
    </source>
</evidence>
<dbReference type="Pfam" id="PF07992">
    <property type="entry name" value="Pyr_redox_2"/>
    <property type="match status" value="1"/>
</dbReference>
<evidence type="ECO:0000259" key="6">
    <source>
        <dbReference type="Pfam" id="PF14759"/>
    </source>
</evidence>
<proteinExistence type="predicted"/>
<reference evidence="7" key="1">
    <citation type="submission" date="2020-01" db="EMBL/GenBank/DDBJ databases">
        <authorList>
            <person name="Yang Y."/>
            <person name="Kwon Y.M."/>
        </authorList>
    </citation>
    <scope>NUCLEOTIDE SEQUENCE</scope>
    <source>
        <strain evidence="7">PG104</strain>
    </source>
</reference>
<dbReference type="InterPro" id="IPR050446">
    <property type="entry name" value="FAD-oxidoreductase/Apoptosis"/>
</dbReference>
<organism evidence="7 8">
    <name type="scientific">Falsirhodobacter algicola</name>
    <dbReference type="NCBI Taxonomy" id="2692330"/>
    <lineage>
        <taxon>Bacteria</taxon>
        <taxon>Pseudomonadati</taxon>
        <taxon>Pseudomonadota</taxon>
        <taxon>Alphaproteobacteria</taxon>
        <taxon>Rhodobacterales</taxon>
        <taxon>Paracoccaceae</taxon>
        <taxon>Falsirhodobacter</taxon>
    </lineage>
</organism>
<comment type="cofactor">
    <cofactor evidence="1">
        <name>FAD</name>
        <dbReference type="ChEBI" id="CHEBI:57692"/>
    </cofactor>
</comment>
<feature type="domain" description="FAD/NAD(P)-binding" evidence="5">
    <location>
        <begin position="3"/>
        <end position="294"/>
    </location>
</feature>